<reference evidence="10 11" key="1">
    <citation type="submission" date="2018-05" db="EMBL/GenBank/DDBJ databases">
        <title>Zavarzinia sp. HR-AS.</title>
        <authorList>
            <person name="Lee Y."/>
            <person name="Jeon C.O."/>
        </authorList>
    </citation>
    <scope>NUCLEOTIDE SEQUENCE [LARGE SCALE GENOMIC DNA]</scope>
    <source>
        <strain evidence="10 11">HR-AS</strain>
    </source>
</reference>
<dbReference type="Gene3D" id="3.30.160.70">
    <property type="entry name" value="Methylated DNA-protein cysteine methyltransferase domain"/>
    <property type="match status" value="1"/>
</dbReference>
<dbReference type="InterPro" id="IPR014048">
    <property type="entry name" value="MethylDNA_cys_MeTrfase_DNA-bd"/>
</dbReference>
<evidence type="ECO:0000256" key="7">
    <source>
        <dbReference type="ARBA" id="ARBA00023204"/>
    </source>
</evidence>
<keyword evidence="7" id="KW-0234">DNA repair</keyword>
<feature type="domain" description="Methylated-DNA-[protein]-cysteine S-methyltransferase DNA binding" evidence="9">
    <location>
        <begin position="95"/>
        <end position="174"/>
    </location>
</feature>
<dbReference type="PANTHER" id="PTHR10815">
    <property type="entry name" value="METHYLATED-DNA--PROTEIN-CYSTEINE METHYLTRANSFERASE"/>
    <property type="match status" value="1"/>
</dbReference>
<evidence type="ECO:0000259" key="9">
    <source>
        <dbReference type="Pfam" id="PF01035"/>
    </source>
</evidence>
<evidence type="ECO:0000256" key="6">
    <source>
        <dbReference type="ARBA" id="ARBA00022763"/>
    </source>
</evidence>
<keyword evidence="6" id="KW-0227">DNA damage</keyword>
<dbReference type="PANTHER" id="PTHR10815:SF13">
    <property type="entry name" value="METHYLATED-DNA--PROTEIN-CYSTEINE METHYLTRANSFERASE"/>
    <property type="match status" value="1"/>
</dbReference>
<name>A0A317E5S9_9PROT</name>
<dbReference type="SUPFAM" id="SSF46767">
    <property type="entry name" value="Methylated DNA-protein cysteine methyltransferase, C-terminal domain"/>
    <property type="match status" value="1"/>
</dbReference>
<comment type="similarity">
    <text evidence="2">Belongs to the MGMT family.</text>
</comment>
<keyword evidence="5 10" id="KW-0808">Transferase</keyword>
<dbReference type="SUPFAM" id="SSF53155">
    <property type="entry name" value="Methylated DNA-protein cysteine methyltransferase domain"/>
    <property type="match status" value="1"/>
</dbReference>
<dbReference type="EMBL" id="QGLE01000006">
    <property type="protein sequence ID" value="PWR22468.1"/>
    <property type="molecule type" value="Genomic_DNA"/>
</dbReference>
<proteinExistence type="inferred from homology"/>
<evidence type="ECO:0000256" key="3">
    <source>
        <dbReference type="ARBA" id="ARBA00011918"/>
    </source>
</evidence>
<evidence type="ECO:0000256" key="1">
    <source>
        <dbReference type="ARBA" id="ARBA00001286"/>
    </source>
</evidence>
<evidence type="ECO:0000256" key="5">
    <source>
        <dbReference type="ARBA" id="ARBA00022679"/>
    </source>
</evidence>
<evidence type="ECO:0000313" key="10">
    <source>
        <dbReference type="EMBL" id="PWR22468.1"/>
    </source>
</evidence>
<dbReference type="InterPro" id="IPR001497">
    <property type="entry name" value="MethylDNA_cys_MeTrfase_AS"/>
</dbReference>
<evidence type="ECO:0000256" key="4">
    <source>
        <dbReference type="ARBA" id="ARBA00022603"/>
    </source>
</evidence>
<dbReference type="AlphaFoldDB" id="A0A317E5S9"/>
<dbReference type="Pfam" id="PF01035">
    <property type="entry name" value="DNA_binding_1"/>
    <property type="match status" value="1"/>
</dbReference>
<dbReference type="FunFam" id="1.10.10.10:FF:000214">
    <property type="entry name" value="Methylated-DNA--protein-cysteine methyltransferase"/>
    <property type="match status" value="1"/>
</dbReference>
<dbReference type="GO" id="GO:0006281">
    <property type="term" value="P:DNA repair"/>
    <property type="evidence" value="ECO:0007669"/>
    <property type="project" value="UniProtKB-KW"/>
</dbReference>
<dbReference type="InterPro" id="IPR036631">
    <property type="entry name" value="MGMT_N_sf"/>
</dbReference>
<dbReference type="InterPro" id="IPR036388">
    <property type="entry name" value="WH-like_DNA-bd_sf"/>
</dbReference>
<organism evidence="10 11">
    <name type="scientific">Zavarzinia aquatilis</name>
    <dbReference type="NCBI Taxonomy" id="2211142"/>
    <lineage>
        <taxon>Bacteria</taxon>
        <taxon>Pseudomonadati</taxon>
        <taxon>Pseudomonadota</taxon>
        <taxon>Alphaproteobacteria</taxon>
        <taxon>Rhodospirillales</taxon>
        <taxon>Zavarziniaceae</taxon>
        <taxon>Zavarzinia</taxon>
    </lineage>
</organism>
<keyword evidence="11" id="KW-1185">Reference proteome</keyword>
<protein>
    <recommendedName>
        <fullName evidence="3">methylated-DNA--[protein]-cysteine S-methyltransferase</fullName>
        <ecNumber evidence="3">2.1.1.63</ecNumber>
    </recommendedName>
</protein>
<dbReference type="EC" id="2.1.1.63" evidence="3"/>
<comment type="catalytic activity">
    <reaction evidence="8">
        <text>a 6-O-methyl-2'-deoxyguanosine in DNA + L-cysteinyl-[protein] = S-methyl-L-cysteinyl-[protein] + a 2'-deoxyguanosine in DNA</text>
        <dbReference type="Rhea" id="RHEA:24000"/>
        <dbReference type="Rhea" id="RHEA-COMP:10131"/>
        <dbReference type="Rhea" id="RHEA-COMP:10132"/>
        <dbReference type="Rhea" id="RHEA-COMP:11367"/>
        <dbReference type="Rhea" id="RHEA-COMP:11368"/>
        <dbReference type="ChEBI" id="CHEBI:29950"/>
        <dbReference type="ChEBI" id="CHEBI:82612"/>
        <dbReference type="ChEBI" id="CHEBI:85445"/>
        <dbReference type="ChEBI" id="CHEBI:85448"/>
        <dbReference type="EC" id="2.1.1.63"/>
    </reaction>
</comment>
<evidence type="ECO:0000313" key="11">
    <source>
        <dbReference type="Proteomes" id="UP000245461"/>
    </source>
</evidence>
<dbReference type="CDD" id="cd06445">
    <property type="entry name" value="ATase"/>
    <property type="match status" value="1"/>
</dbReference>
<accession>A0A317E5S9</accession>
<dbReference type="GO" id="GO:0003908">
    <property type="term" value="F:methylated-DNA-[protein]-cysteine S-methyltransferase activity"/>
    <property type="evidence" value="ECO:0007669"/>
    <property type="project" value="UniProtKB-EC"/>
</dbReference>
<dbReference type="GO" id="GO:0032259">
    <property type="term" value="P:methylation"/>
    <property type="evidence" value="ECO:0007669"/>
    <property type="project" value="UniProtKB-KW"/>
</dbReference>
<evidence type="ECO:0000256" key="2">
    <source>
        <dbReference type="ARBA" id="ARBA00008711"/>
    </source>
</evidence>
<keyword evidence="4 10" id="KW-0489">Methyltransferase</keyword>
<dbReference type="Gene3D" id="1.10.10.10">
    <property type="entry name" value="Winged helix-like DNA-binding domain superfamily/Winged helix DNA-binding domain"/>
    <property type="match status" value="1"/>
</dbReference>
<dbReference type="OrthoDB" id="9802228at2"/>
<dbReference type="Proteomes" id="UP000245461">
    <property type="component" value="Unassembled WGS sequence"/>
</dbReference>
<dbReference type="InterPro" id="IPR036217">
    <property type="entry name" value="MethylDNA_cys_MeTrfase_DNAb"/>
</dbReference>
<dbReference type="PROSITE" id="PS00374">
    <property type="entry name" value="MGMT"/>
    <property type="match status" value="1"/>
</dbReference>
<comment type="catalytic activity">
    <reaction evidence="1">
        <text>a 4-O-methyl-thymidine in DNA + L-cysteinyl-[protein] = a thymidine in DNA + S-methyl-L-cysteinyl-[protein]</text>
        <dbReference type="Rhea" id="RHEA:53428"/>
        <dbReference type="Rhea" id="RHEA-COMP:10131"/>
        <dbReference type="Rhea" id="RHEA-COMP:10132"/>
        <dbReference type="Rhea" id="RHEA-COMP:13555"/>
        <dbReference type="Rhea" id="RHEA-COMP:13556"/>
        <dbReference type="ChEBI" id="CHEBI:29950"/>
        <dbReference type="ChEBI" id="CHEBI:82612"/>
        <dbReference type="ChEBI" id="CHEBI:137386"/>
        <dbReference type="ChEBI" id="CHEBI:137387"/>
        <dbReference type="EC" id="2.1.1.63"/>
    </reaction>
</comment>
<evidence type="ECO:0000256" key="8">
    <source>
        <dbReference type="ARBA" id="ARBA00049348"/>
    </source>
</evidence>
<dbReference type="NCBIfam" id="TIGR00589">
    <property type="entry name" value="ogt"/>
    <property type="match status" value="1"/>
</dbReference>
<comment type="caution">
    <text evidence="10">The sequence shown here is derived from an EMBL/GenBank/DDBJ whole genome shotgun (WGS) entry which is preliminary data.</text>
</comment>
<gene>
    <name evidence="10" type="ORF">DKG74_11335</name>
</gene>
<sequence length="179" mass="19332">MDMATMGRISLDQRSADARQPWKVETLAEARVQTPIGMFHVTVRADAVTAAGWSPSGDDTPADDILLRLALGQVEDYFAGRRRDFDLPIAPHCTPFQRKVWRRIAAIPFGQFETYGALARTLGGVAAQAVGQACGRNPVGLLVPCHRVLAAGPRLGGYGGSEDVKRWLLAHEGIAVPET</sequence>